<feature type="compositionally biased region" description="Basic and acidic residues" evidence="1">
    <location>
        <begin position="1"/>
        <end position="17"/>
    </location>
</feature>
<feature type="compositionally biased region" description="Basic and acidic residues" evidence="1">
    <location>
        <begin position="24"/>
        <end position="35"/>
    </location>
</feature>
<feature type="transmembrane region" description="Helical" evidence="2">
    <location>
        <begin position="123"/>
        <end position="142"/>
    </location>
</feature>
<feature type="transmembrane region" description="Helical" evidence="2">
    <location>
        <begin position="149"/>
        <end position="172"/>
    </location>
</feature>
<feature type="region of interest" description="Disordered" evidence="1">
    <location>
        <begin position="1"/>
        <end position="49"/>
    </location>
</feature>
<evidence type="ECO:0000256" key="1">
    <source>
        <dbReference type="SAM" id="MobiDB-lite"/>
    </source>
</evidence>
<dbReference type="SUPFAM" id="SSF103473">
    <property type="entry name" value="MFS general substrate transporter"/>
    <property type="match status" value="1"/>
</dbReference>
<reference evidence="3 4" key="1">
    <citation type="submission" date="2024-11" db="EMBL/GenBank/DDBJ databases">
        <title>The Natural Products Discovery Center: Release of the First 8490 Sequenced Strains for Exploring Actinobacteria Biosynthetic Diversity.</title>
        <authorList>
            <person name="Kalkreuter E."/>
            <person name="Kautsar S.A."/>
            <person name="Yang D."/>
            <person name="Bader C.D."/>
            <person name="Teijaro C.N."/>
            <person name="Fluegel L."/>
            <person name="Davis C.M."/>
            <person name="Simpson J.R."/>
            <person name="Lauterbach L."/>
            <person name="Steele A.D."/>
            <person name="Gui C."/>
            <person name="Meng S."/>
            <person name="Li G."/>
            <person name="Viehrig K."/>
            <person name="Ye F."/>
            <person name="Su P."/>
            <person name="Kiefer A.F."/>
            <person name="Nichols A."/>
            <person name="Cepeda A.J."/>
            <person name="Yan W."/>
            <person name="Fan B."/>
            <person name="Jiang Y."/>
            <person name="Adhikari A."/>
            <person name="Zheng C.-J."/>
            <person name="Schuster L."/>
            <person name="Cowan T.M."/>
            <person name="Smanski M.J."/>
            <person name="Chevrette M.G."/>
            <person name="De Carvalho L.P.S."/>
            <person name="Shen B."/>
        </authorList>
    </citation>
    <scope>NUCLEOTIDE SEQUENCE [LARGE SCALE GENOMIC DNA]</scope>
    <source>
        <strain evidence="3 4">NPDC020863</strain>
    </source>
</reference>
<proteinExistence type="predicted"/>
<name>A0ABW8LR98_9ACTN</name>
<dbReference type="InterPro" id="IPR005325">
    <property type="entry name" value="DUF308_memb"/>
</dbReference>
<dbReference type="InterPro" id="IPR036259">
    <property type="entry name" value="MFS_trans_sf"/>
</dbReference>
<keyword evidence="2" id="KW-0472">Membrane</keyword>
<evidence type="ECO:0000313" key="3">
    <source>
        <dbReference type="EMBL" id="MFK4267235.1"/>
    </source>
</evidence>
<organism evidence="3 4">
    <name type="scientific">Streptomyces milbemycinicus</name>
    <dbReference type="NCBI Taxonomy" id="476552"/>
    <lineage>
        <taxon>Bacteria</taxon>
        <taxon>Bacillati</taxon>
        <taxon>Actinomycetota</taxon>
        <taxon>Actinomycetes</taxon>
        <taxon>Kitasatosporales</taxon>
        <taxon>Streptomycetaceae</taxon>
        <taxon>Streptomyces</taxon>
    </lineage>
</organism>
<dbReference type="EMBL" id="JBJDQH010000006">
    <property type="protein sequence ID" value="MFK4267235.1"/>
    <property type="molecule type" value="Genomic_DNA"/>
</dbReference>
<dbReference type="PANTHER" id="PTHR34989">
    <property type="entry name" value="PROTEIN HDED"/>
    <property type="match status" value="1"/>
</dbReference>
<dbReference type="PANTHER" id="PTHR34989:SF1">
    <property type="entry name" value="PROTEIN HDED"/>
    <property type="match status" value="1"/>
</dbReference>
<dbReference type="Proteomes" id="UP001620295">
    <property type="component" value="Unassembled WGS sequence"/>
</dbReference>
<dbReference type="Pfam" id="PF03729">
    <property type="entry name" value="DUF308"/>
    <property type="match status" value="2"/>
</dbReference>
<feature type="transmembrane region" description="Helical" evidence="2">
    <location>
        <begin position="94"/>
        <end position="117"/>
    </location>
</feature>
<comment type="caution">
    <text evidence="3">The sequence shown here is derived from an EMBL/GenBank/DDBJ whole genome shotgun (WGS) entry which is preliminary data.</text>
</comment>
<feature type="transmembrane region" description="Helical" evidence="2">
    <location>
        <begin position="65"/>
        <end position="87"/>
    </location>
</feature>
<sequence length="257" mass="27401">MSFSSDDAHGAEQRREQPYGAEQRGAEQRGAEQRGAEPYGTAQRGERPPEFESPFAGALGMLSNATWQVMVTTGIIAVALGVMVLAWPGATLAVLGALFGAYLLATGIFQLAGAFGAHVPTHLRVLSFISGALAVLLGLLCFRGPAQSILLLALWIGFAWLIRGVMVTAAAISHEGLPARGWQIFFGVISMLAGIILIVAPFGSITALAVVAGIWLLALGVIEVFHGVQLRVQLGHHPPREAEHRPHFPRFRPHPQP</sequence>
<dbReference type="RefSeq" id="WP_404746760.1">
    <property type="nucleotide sequence ID" value="NZ_JBJDQH010000006.1"/>
</dbReference>
<protein>
    <submittedName>
        <fullName evidence="3">HdeD family acid-resistance protein</fullName>
    </submittedName>
</protein>
<evidence type="ECO:0000313" key="4">
    <source>
        <dbReference type="Proteomes" id="UP001620295"/>
    </source>
</evidence>
<evidence type="ECO:0000256" key="2">
    <source>
        <dbReference type="SAM" id="Phobius"/>
    </source>
</evidence>
<gene>
    <name evidence="3" type="ORF">ACI2L5_20180</name>
</gene>
<accession>A0ABW8LR98</accession>
<keyword evidence="2" id="KW-1133">Transmembrane helix</keyword>
<keyword evidence="2" id="KW-0812">Transmembrane</keyword>
<keyword evidence="4" id="KW-1185">Reference proteome</keyword>
<feature type="transmembrane region" description="Helical" evidence="2">
    <location>
        <begin position="184"/>
        <end position="217"/>
    </location>
</feature>
<dbReference type="InterPro" id="IPR052712">
    <property type="entry name" value="Acid_resist_chaperone_HdeD"/>
</dbReference>